<protein>
    <submittedName>
        <fullName evidence="1">Uncharacterized protein</fullName>
    </submittedName>
</protein>
<dbReference type="EMBL" id="CP098611">
    <property type="protein sequence ID" value="USR91897.1"/>
    <property type="molecule type" value="Genomic_DNA"/>
</dbReference>
<gene>
    <name evidence="1" type="ORF">NEA10_03980</name>
</gene>
<evidence type="ECO:0000313" key="1">
    <source>
        <dbReference type="EMBL" id="USR91897.1"/>
    </source>
</evidence>
<proteinExistence type="predicted"/>
<keyword evidence="2" id="KW-1185">Reference proteome</keyword>
<dbReference type="RefSeq" id="WP_252663922.1">
    <property type="nucleotide sequence ID" value="NZ_CP098611.1"/>
</dbReference>
<organism evidence="1 2">
    <name type="scientific">Phormidium yuhuli AB48</name>
    <dbReference type="NCBI Taxonomy" id="2940671"/>
    <lineage>
        <taxon>Bacteria</taxon>
        <taxon>Bacillati</taxon>
        <taxon>Cyanobacteriota</taxon>
        <taxon>Cyanophyceae</taxon>
        <taxon>Oscillatoriophycideae</taxon>
        <taxon>Oscillatoriales</taxon>
        <taxon>Oscillatoriaceae</taxon>
        <taxon>Phormidium</taxon>
        <taxon>Phormidium yuhuli</taxon>
    </lineage>
</organism>
<name>A0ABY5ASU9_9CYAN</name>
<accession>A0ABY5ASU9</accession>
<reference evidence="1" key="1">
    <citation type="submission" date="2022-06" db="EMBL/GenBank/DDBJ databases">
        <title>Genome sequence of Phormidium yuhuli AB48 isolated from an industrial photobioreactor environment.</title>
        <authorList>
            <person name="Qiu Y."/>
            <person name="Noonan A.J.C."/>
            <person name="Dofher K."/>
            <person name="Koch M."/>
            <person name="Kieft B."/>
            <person name="Lin X."/>
            <person name="Ziels R.M."/>
            <person name="Hallam S.J."/>
        </authorList>
    </citation>
    <scope>NUCLEOTIDE SEQUENCE</scope>
    <source>
        <strain evidence="1">AB48</strain>
    </source>
</reference>
<evidence type="ECO:0000313" key="2">
    <source>
        <dbReference type="Proteomes" id="UP001056708"/>
    </source>
</evidence>
<dbReference type="Proteomes" id="UP001056708">
    <property type="component" value="Chromosome"/>
</dbReference>
<sequence>MDTESFWDWGWGGEVLGGDRASWMVGDRPGCKLADAPRESNLGLGLGLY</sequence>